<organism evidence="1 2">
    <name type="scientific">Marchantia polymorpha</name>
    <name type="common">Common liverwort</name>
    <name type="synonym">Marchantia aquatica</name>
    <dbReference type="NCBI Taxonomy" id="3197"/>
    <lineage>
        <taxon>Eukaryota</taxon>
        <taxon>Viridiplantae</taxon>
        <taxon>Streptophyta</taxon>
        <taxon>Embryophyta</taxon>
        <taxon>Marchantiophyta</taxon>
        <taxon>Marchantiopsida</taxon>
        <taxon>Marchantiidae</taxon>
        <taxon>Marchantiales</taxon>
        <taxon>Marchantiaceae</taxon>
        <taxon>Marchantia</taxon>
    </lineage>
</organism>
<dbReference type="EMBL" id="KZ772681">
    <property type="protein sequence ID" value="PTQ47086.1"/>
    <property type="molecule type" value="Genomic_DNA"/>
</dbReference>
<name>A0A2R6XM11_MARPO</name>
<dbReference type="Proteomes" id="UP000244005">
    <property type="component" value="Unassembled WGS sequence"/>
</dbReference>
<accession>A0A2R6XM11</accession>
<proteinExistence type="predicted"/>
<protein>
    <submittedName>
        <fullName evidence="1">Uncharacterized protein</fullName>
    </submittedName>
</protein>
<evidence type="ECO:0000313" key="2">
    <source>
        <dbReference type="Proteomes" id="UP000244005"/>
    </source>
</evidence>
<dbReference type="AlphaFoldDB" id="A0A2R6XM11"/>
<keyword evidence="2" id="KW-1185">Reference proteome</keyword>
<sequence>MEGSSNITSRQDLGGQTISCWRKKNRKPQARAVLCCANLGRGIESQIQPLVFVQGTYVRTYVLNSLSAGFRNTCSTSSRRFSVPVPCTLVRLIAEFVPLQFRNDRSTLSERAVPSTGRLITEPPTSCHSIAAILLRKKVRCRGVLWNIVLQRRAAESVSNVAQEEDFP</sequence>
<gene>
    <name evidence="1" type="ORF">MARPO_0009s0171</name>
</gene>
<evidence type="ECO:0000313" key="1">
    <source>
        <dbReference type="EMBL" id="PTQ47086.1"/>
    </source>
</evidence>
<reference evidence="2" key="1">
    <citation type="journal article" date="2017" name="Cell">
        <title>Insights into land plant evolution garnered from the Marchantia polymorpha genome.</title>
        <authorList>
            <person name="Bowman J.L."/>
            <person name="Kohchi T."/>
            <person name="Yamato K.T."/>
            <person name="Jenkins J."/>
            <person name="Shu S."/>
            <person name="Ishizaki K."/>
            <person name="Yamaoka S."/>
            <person name="Nishihama R."/>
            <person name="Nakamura Y."/>
            <person name="Berger F."/>
            <person name="Adam C."/>
            <person name="Aki S.S."/>
            <person name="Althoff F."/>
            <person name="Araki T."/>
            <person name="Arteaga-Vazquez M.A."/>
            <person name="Balasubrmanian S."/>
            <person name="Barry K."/>
            <person name="Bauer D."/>
            <person name="Boehm C.R."/>
            <person name="Briginshaw L."/>
            <person name="Caballero-Perez J."/>
            <person name="Catarino B."/>
            <person name="Chen F."/>
            <person name="Chiyoda S."/>
            <person name="Chovatia M."/>
            <person name="Davies K.M."/>
            <person name="Delmans M."/>
            <person name="Demura T."/>
            <person name="Dierschke T."/>
            <person name="Dolan L."/>
            <person name="Dorantes-Acosta A.E."/>
            <person name="Eklund D.M."/>
            <person name="Florent S.N."/>
            <person name="Flores-Sandoval E."/>
            <person name="Fujiyama A."/>
            <person name="Fukuzawa H."/>
            <person name="Galik B."/>
            <person name="Grimanelli D."/>
            <person name="Grimwood J."/>
            <person name="Grossniklaus U."/>
            <person name="Hamada T."/>
            <person name="Haseloff J."/>
            <person name="Hetherington A.J."/>
            <person name="Higo A."/>
            <person name="Hirakawa Y."/>
            <person name="Hundley H.N."/>
            <person name="Ikeda Y."/>
            <person name="Inoue K."/>
            <person name="Inoue S.I."/>
            <person name="Ishida S."/>
            <person name="Jia Q."/>
            <person name="Kakita M."/>
            <person name="Kanazawa T."/>
            <person name="Kawai Y."/>
            <person name="Kawashima T."/>
            <person name="Kennedy M."/>
            <person name="Kinose K."/>
            <person name="Kinoshita T."/>
            <person name="Kohara Y."/>
            <person name="Koide E."/>
            <person name="Komatsu K."/>
            <person name="Kopischke S."/>
            <person name="Kubo M."/>
            <person name="Kyozuka J."/>
            <person name="Lagercrantz U."/>
            <person name="Lin S.S."/>
            <person name="Lindquist E."/>
            <person name="Lipzen A.M."/>
            <person name="Lu C.W."/>
            <person name="De Luna E."/>
            <person name="Martienssen R.A."/>
            <person name="Minamino N."/>
            <person name="Mizutani M."/>
            <person name="Mizutani M."/>
            <person name="Mochizuki N."/>
            <person name="Monte I."/>
            <person name="Mosher R."/>
            <person name="Nagasaki H."/>
            <person name="Nakagami H."/>
            <person name="Naramoto S."/>
            <person name="Nishitani K."/>
            <person name="Ohtani M."/>
            <person name="Okamoto T."/>
            <person name="Okumura M."/>
            <person name="Phillips J."/>
            <person name="Pollak B."/>
            <person name="Reinders A."/>
            <person name="Rovekamp M."/>
            <person name="Sano R."/>
            <person name="Sawa S."/>
            <person name="Schmid M.W."/>
            <person name="Shirakawa M."/>
            <person name="Solano R."/>
            <person name="Spunde A."/>
            <person name="Suetsugu N."/>
            <person name="Sugano S."/>
            <person name="Sugiyama A."/>
            <person name="Sun R."/>
            <person name="Suzuki Y."/>
            <person name="Takenaka M."/>
            <person name="Takezawa D."/>
            <person name="Tomogane H."/>
            <person name="Tsuzuki M."/>
            <person name="Ueda T."/>
            <person name="Umeda M."/>
            <person name="Ward J.M."/>
            <person name="Watanabe Y."/>
            <person name="Yazaki K."/>
            <person name="Yokoyama R."/>
            <person name="Yoshitake Y."/>
            <person name="Yotsui I."/>
            <person name="Zachgo S."/>
            <person name="Schmutz J."/>
        </authorList>
    </citation>
    <scope>NUCLEOTIDE SEQUENCE [LARGE SCALE GENOMIC DNA]</scope>
    <source>
        <strain evidence="2">Tak-1</strain>
    </source>
</reference>